<name>A0A316TYV3_9BACT</name>
<dbReference type="GO" id="GO:0051538">
    <property type="term" value="F:3 iron, 4 sulfur cluster binding"/>
    <property type="evidence" value="ECO:0007669"/>
    <property type="project" value="UniProtKB-KW"/>
</dbReference>
<dbReference type="InterPro" id="IPR013785">
    <property type="entry name" value="Aldolase_TIM"/>
</dbReference>
<dbReference type="GO" id="GO:0006537">
    <property type="term" value="P:glutamate biosynthetic process"/>
    <property type="evidence" value="ECO:0007669"/>
    <property type="project" value="UniProtKB-KW"/>
</dbReference>
<keyword evidence="5" id="KW-0285">Flavoprotein</keyword>
<keyword evidence="11" id="KW-0411">Iron-sulfur</keyword>
<dbReference type="InterPro" id="IPR029055">
    <property type="entry name" value="Ntn_hydrolases_N"/>
</dbReference>
<comment type="pathway">
    <text evidence="14">Amino-acid biosynthesis.</text>
</comment>
<dbReference type="GO" id="GO:0046872">
    <property type="term" value="F:metal ion binding"/>
    <property type="evidence" value="ECO:0007669"/>
    <property type="project" value="UniProtKB-KW"/>
</dbReference>
<evidence type="ECO:0000256" key="12">
    <source>
        <dbReference type="ARBA" id="ARBA00023164"/>
    </source>
</evidence>
<keyword evidence="8" id="KW-0315">Glutamine amidotransferase</keyword>
<evidence type="ECO:0000256" key="1">
    <source>
        <dbReference type="ARBA" id="ARBA00001917"/>
    </source>
</evidence>
<evidence type="ECO:0000256" key="2">
    <source>
        <dbReference type="ARBA" id="ARBA00001927"/>
    </source>
</evidence>
<evidence type="ECO:0000256" key="4">
    <source>
        <dbReference type="ARBA" id="ARBA00022605"/>
    </source>
</evidence>
<accession>A0A316TYV3</accession>
<dbReference type="SUPFAM" id="SSF51395">
    <property type="entry name" value="FMN-linked oxidoreductases"/>
    <property type="match status" value="1"/>
</dbReference>
<keyword evidence="18" id="KW-1185">Reference proteome</keyword>
<dbReference type="PANTHER" id="PTHR11938">
    <property type="entry name" value="FAD NADPH DEHYDROGENASE/OXIDOREDUCTASE"/>
    <property type="match status" value="1"/>
</dbReference>
<organism evidence="17 18">
    <name type="scientific">Rhodohalobacter mucosus</name>
    <dbReference type="NCBI Taxonomy" id="2079485"/>
    <lineage>
        <taxon>Bacteria</taxon>
        <taxon>Pseudomonadati</taxon>
        <taxon>Balneolota</taxon>
        <taxon>Balneolia</taxon>
        <taxon>Balneolales</taxon>
        <taxon>Balneolaceae</taxon>
        <taxon>Rhodohalobacter</taxon>
    </lineage>
</organism>
<dbReference type="EMBL" id="QGGB01000001">
    <property type="protein sequence ID" value="PWN08072.1"/>
    <property type="molecule type" value="Genomic_DNA"/>
</dbReference>
<dbReference type="InterPro" id="IPR036485">
    <property type="entry name" value="Glu_synth_asu_C_sf"/>
</dbReference>
<dbReference type="PROSITE" id="PS51278">
    <property type="entry name" value="GATASE_TYPE_2"/>
    <property type="match status" value="1"/>
</dbReference>
<dbReference type="InterPro" id="IPR002489">
    <property type="entry name" value="Glu_synth_asu_C"/>
</dbReference>
<evidence type="ECO:0000256" key="3">
    <source>
        <dbReference type="ARBA" id="ARBA00009716"/>
    </source>
</evidence>
<keyword evidence="4" id="KW-0028">Amino-acid biosynthesis</keyword>
<evidence type="ECO:0000256" key="14">
    <source>
        <dbReference type="ARBA" id="ARBA00029440"/>
    </source>
</evidence>
<evidence type="ECO:0000259" key="16">
    <source>
        <dbReference type="PROSITE" id="PS51278"/>
    </source>
</evidence>
<keyword evidence="13" id="KW-0003">3Fe-4S</keyword>
<reference evidence="17 18" key="1">
    <citation type="submission" date="2018-05" db="EMBL/GenBank/DDBJ databases">
        <title>Rhodohalobacter halophilus gen. nov., sp. nov., a moderately halophilic member of the family Balneolaceae.</title>
        <authorList>
            <person name="Liu Z.-W."/>
        </authorList>
    </citation>
    <scope>NUCLEOTIDE SEQUENCE [LARGE SCALE GENOMIC DNA]</scope>
    <source>
        <strain evidence="17 18">8A47</strain>
    </source>
</reference>
<feature type="domain" description="Glutamine amidotransferase type-2" evidence="16">
    <location>
        <begin position="13"/>
        <end position="386"/>
    </location>
</feature>
<dbReference type="Pfam" id="PF00310">
    <property type="entry name" value="GATase_2"/>
    <property type="match status" value="1"/>
</dbReference>
<comment type="similarity">
    <text evidence="3">Belongs to the glutamate synthase family.</text>
</comment>
<evidence type="ECO:0000313" key="17">
    <source>
        <dbReference type="EMBL" id="PWN08072.1"/>
    </source>
</evidence>
<dbReference type="SUPFAM" id="SSF69336">
    <property type="entry name" value="Alpha subunit of glutamate synthase, C-terminal domain"/>
    <property type="match status" value="1"/>
</dbReference>
<evidence type="ECO:0000256" key="6">
    <source>
        <dbReference type="ARBA" id="ARBA00022643"/>
    </source>
</evidence>
<keyword evidence="12" id="KW-0314">Glutamate biosynthesis</keyword>
<dbReference type="GO" id="GO:0015930">
    <property type="term" value="F:glutamate synthase activity"/>
    <property type="evidence" value="ECO:0007669"/>
    <property type="project" value="InterPro"/>
</dbReference>
<dbReference type="GO" id="GO:0019676">
    <property type="term" value="P:ammonia assimilation cycle"/>
    <property type="evidence" value="ECO:0007669"/>
    <property type="project" value="TreeGrafter"/>
</dbReference>
<keyword evidence="6" id="KW-0288">FMN</keyword>
<evidence type="ECO:0000256" key="15">
    <source>
        <dbReference type="SAM" id="MobiDB-lite"/>
    </source>
</evidence>
<sequence length="1483" mass="164639">MQEFQNVIEKSSCGVGFVASRTHHYSHKNLQRALYALSCVEHRGACSADGISSDGAGIMADIPFEMFGFEKGEVAVATIFAPIDKEKRRKALRVFEETFQFYELKVLHYRQVPIDTTVLGDTAKSSMPCILQAFIQRPEHCRTDSSFDRLLYTAKQMTRTKEKDAGIVRDFFFASLSARTIVYKALTKSEALSDFYPDLKNPSFKTRFALFHRRFSTNTRTSWDKTQPFRIIAHNGEINTITGNRSWAISREKYLGVPKDELLTREQISDSGSLNEMVESLTYRSSIPFVEDILAIMIPPASQENDYYKFWSRAMEPWDGPALISYSDGSSIGGRLDRNGFRPCRWMITRDHLYVSSEAGSFGIDESMVESKGSLQAGNGIKMDLDTGKIHFRDPSYSRENFDADFEHRLEKLSAIPVEETEQSFASMHLFRYTREEIDKLLVPMITDGKEPIGSMGDTARPALFSDQPRSFFDYFYQNFAQVTNPPLDYIREKMVTNLNMYLGKRPNIFSPKELIPQFPGLETESPMLSLGQMKMLRSINESVSRIKTAEFDMIFNRDHGEVGFRSAIREITEKAIKAVQNGATILIISDRNATWQHPPIPSLFMLRALVNALNHSGLRLNASIVVDTAEVKNTHHFACLIGFGATAVCPYKALEYARFSGNRKLKGLDADIKETNLIKAFNTGLLKIMSKSGISVARSYQSSKLFTALGIGDELRKHFFPGLYSPVKGIGIKEITAQILDYVKEAEPRSEDDKLIHTYQWKEHNRDSEGEKHSMTNTRSKIIHELVMNGGPGLDNPELYDAYLKLGEESAPVNFRHLFDFKIPFESIDIQKVENRKAIMQRFGSGAMSFGAISAESQRDIFLAMKETGGRSNSGEGGENPYYYSLGVTGSVKQVASGRFGVTAEYLVTGEEIQIKIAQGAKPGEGGQLMGVKVTEDIAFARHSNPGFDLISPPPLHDIYSIEDLKQLIYELKQIKPGMKVNVKLVSGENIGTIAVGVAKAGADIIHVSGGDGGTGAATLTSMKHAGLPWEIGLLEVHKTLCAHDLRKYVELRTDGALHTGADIISAAILGAEGFDFGKLLLIAEGCIMARICEKNTCPRGIATHDPKFKAKYKGDKEYVVKMMGYLAEDVRRHLARMGFTSLQELTGRTDLLKLKKIHRSLVDARKLDLSYFTDYDESLHQQKSEENPFNEEISEYNQNIVSICRSAVEEEGSIARSLSITTQDRAVLSTISGKIAGKTASKRAEEIRQKGKSETDHRFNGNIELTFEGSAGQGFGVFMTEGLHVHLWGEANDSVCKAMSGGKMIINPSKEASFNPEDNAIIGNCALYGATGGKLFVHGLAGDRFAVRNSGSVAVVEGTGLHACEYMSNGTVVILGKVSRNVGSGMTGGVLFMRKNQAHQVNDEYVTPMAPTEKSFRLLKKLLNEYHKGTGSRTAATILADWQNQKDSFLMLVPKGVLSSQEQVDSGKHKVATKSNQVKSS</sequence>
<evidence type="ECO:0000256" key="13">
    <source>
        <dbReference type="ARBA" id="ARBA00023291"/>
    </source>
</evidence>
<dbReference type="Gene3D" id="3.60.20.10">
    <property type="entry name" value="Glutamine Phosphoribosylpyrophosphate, subunit 1, domain 1"/>
    <property type="match status" value="1"/>
</dbReference>
<evidence type="ECO:0000256" key="10">
    <source>
        <dbReference type="ARBA" id="ARBA00023004"/>
    </source>
</evidence>
<proteinExistence type="inferred from homology"/>
<dbReference type="InterPro" id="IPR006982">
    <property type="entry name" value="Glu_synth_centr_N"/>
</dbReference>
<dbReference type="InterPro" id="IPR002932">
    <property type="entry name" value="Glu_synthdom"/>
</dbReference>
<dbReference type="NCBIfam" id="NF008730">
    <property type="entry name" value="PRK11750.1"/>
    <property type="match status" value="1"/>
</dbReference>
<dbReference type="Gene3D" id="2.160.20.60">
    <property type="entry name" value="Glutamate synthase, alpha subunit, C-terminal domain"/>
    <property type="match status" value="1"/>
</dbReference>
<evidence type="ECO:0000256" key="11">
    <source>
        <dbReference type="ARBA" id="ARBA00023014"/>
    </source>
</evidence>
<dbReference type="Gene3D" id="3.20.20.70">
    <property type="entry name" value="Aldolase class I"/>
    <property type="match status" value="2"/>
</dbReference>
<dbReference type="InterPro" id="IPR050711">
    <property type="entry name" value="ET-N_metabolism_enzyme"/>
</dbReference>
<dbReference type="Pfam" id="PF04898">
    <property type="entry name" value="Glu_syn_central"/>
    <property type="match status" value="1"/>
</dbReference>
<dbReference type="Pfam" id="PF01645">
    <property type="entry name" value="Glu_synthase"/>
    <property type="match status" value="1"/>
</dbReference>
<keyword evidence="10" id="KW-0408">Iron</keyword>
<dbReference type="RefSeq" id="WP_109643620.1">
    <property type="nucleotide sequence ID" value="NZ_QGGB01000001.1"/>
</dbReference>
<comment type="cofactor">
    <cofactor evidence="1">
        <name>FMN</name>
        <dbReference type="ChEBI" id="CHEBI:58210"/>
    </cofactor>
</comment>
<evidence type="ECO:0000256" key="8">
    <source>
        <dbReference type="ARBA" id="ARBA00022962"/>
    </source>
</evidence>
<dbReference type="Proteomes" id="UP000245533">
    <property type="component" value="Unassembled WGS sequence"/>
</dbReference>
<feature type="region of interest" description="Disordered" evidence="15">
    <location>
        <begin position="1463"/>
        <end position="1483"/>
    </location>
</feature>
<evidence type="ECO:0000256" key="7">
    <source>
        <dbReference type="ARBA" id="ARBA00022723"/>
    </source>
</evidence>
<dbReference type="CDD" id="cd00713">
    <property type="entry name" value="GltS"/>
    <property type="match status" value="1"/>
</dbReference>
<comment type="cofactor">
    <cofactor evidence="2">
        <name>[3Fe-4S] cluster</name>
        <dbReference type="ChEBI" id="CHEBI:21137"/>
    </cofactor>
</comment>
<dbReference type="InterPro" id="IPR017932">
    <property type="entry name" value="GATase_2_dom"/>
</dbReference>
<dbReference type="CDD" id="cd02808">
    <property type="entry name" value="GltS_FMN"/>
    <property type="match status" value="1"/>
</dbReference>
<dbReference type="SUPFAM" id="SSF56235">
    <property type="entry name" value="N-terminal nucleophile aminohydrolases (Ntn hydrolases)"/>
    <property type="match status" value="1"/>
</dbReference>
<evidence type="ECO:0000313" key="18">
    <source>
        <dbReference type="Proteomes" id="UP000245533"/>
    </source>
</evidence>
<dbReference type="Pfam" id="PF01493">
    <property type="entry name" value="GXGXG"/>
    <property type="match status" value="1"/>
</dbReference>
<evidence type="ECO:0000256" key="9">
    <source>
        <dbReference type="ARBA" id="ARBA00023002"/>
    </source>
</evidence>
<dbReference type="PANTHER" id="PTHR11938:SF133">
    <property type="entry name" value="GLUTAMATE SYNTHASE (NADH)"/>
    <property type="match status" value="1"/>
</dbReference>
<dbReference type="OrthoDB" id="9758182at2"/>
<keyword evidence="7" id="KW-0479">Metal-binding</keyword>
<keyword evidence="9" id="KW-0560">Oxidoreductase</keyword>
<protein>
    <submittedName>
        <fullName evidence="17">Glutamate synthase large subunit</fullName>
    </submittedName>
</protein>
<comment type="caution">
    <text evidence="17">The sequence shown here is derived from an EMBL/GenBank/DDBJ whole genome shotgun (WGS) entry which is preliminary data.</text>
</comment>
<evidence type="ECO:0000256" key="5">
    <source>
        <dbReference type="ARBA" id="ARBA00022630"/>
    </source>
</evidence>
<gene>
    <name evidence="17" type="ORF">DDZ15_00085</name>
</gene>